<keyword evidence="2" id="KW-0238">DNA-binding</keyword>
<reference evidence="6" key="1">
    <citation type="journal article" date="2011" name="J. Bacteriol.">
        <title>Genome sequences of eight morphologically diverse alphaproteobacteria.</title>
        <authorList>
            <consortium name="US DOE Joint Genome Institute"/>
            <person name="Brown P.J."/>
            <person name="Kysela D.T."/>
            <person name="Buechlein A."/>
            <person name="Hemmerich C."/>
            <person name="Brun Y.V."/>
        </authorList>
    </citation>
    <scope>NUCLEOTIDE SEQUENCE [LARGE SCALE GENOMIC DNA]</scope>
    <source>
        <strain evidence="6">ATCC 51888 / DSM 1869 / NCIB 11706 / TK 0415</strain>
    </source>
</reference>
<dbReference type="Gene3D" id="1.20.120.530">
    <property type="entry name" value="GntR ligand-binding domain-like"/>
    <property type="match status" value="1"/>
</dbReference>
<dbReference type="STRING" id="582899.Hden_0079"/>
<dbReference type="PRINTS" id="PR00035">
    <property type="entry name" value="HTHGNTR"/>
</dbReference>
<protein>
    <submittedName>
        <fullName evidence="5">GntR domain protein</fullName>
    </submittedName>
</protein>
<dbReference type="EMBL" id="CP002083">
    <property type="protein sequence ID" value="ADJ21906.1"/>
    <property type="molecule type" value="Genomic_DNA"/>
</dbReference>
<dbReference type="PANTHER" id="PTHR43537">
    <property type="entry name" value="TRANSCRIPTIONAL REGULATOR, GNTR FAMILY"/>
    <property type="match status" value="1"/>
</dbReference>
<accession>D8JPL5</accession>
<dbReference type="InterPro" id="IPR011711">
    <property type="entry name" value="GntR_C"/>
</dbReference>
<dbReference type="SMART" id="SM00895">
    <property type="entry name" value="FCD"/>
    <property type="match status" value="1"/>
</dbReference>
<dbReference type="Pfam" id="PF00392">
    <property type="entry name" value="GntR"/>
    <property type="match status" value="1"/>
</dbReference>
<dbReference type="Gene3D" id="1.10.10.10">
    <property type="entry name" value="Winged helix-like DNA-binding domain superfamily/Winged helix DNA-binding domain"/>
    <property type="match status" value="1"/>
</dbReference>
<evidence type="ECO:0000256" key="2">
    <source>
        <dbReference type="ARBA" id="ARBA00023125"/>
    </source>
</evidence>
<dbReference type="GO" id="GO:0003700">
    <property type="term" value="F:DNA-binding transcription factor activity"/>
    <property type="evidence" value="ECO:0007669"/>
    <property type="project" value="InterPro"/>
</dbReference>
<dbReference type="CDD" id="cd07377">
    <property type="entry name" value="WHTH_GntR"/>
    <property type="match status" value="1"/>
</dbReference>
<evidence type="ECO:0000313" key="5">
    <source>
        <dbReference type="EMBL" id="ADJ21906.1"/>
    </source>
</evidence>
<dbReference type="GO" id="GO:0003677">
    <property type="term" value="F:DNA binding"/>
    <property type="evidence" value="ECO:0007669"/>
    <property type="project" value="UniProtKB-KW"/>
</dbReference>
<dbReference type="PANTHER" id="PTHR43537:SF5">
    <property type="entry name" value="UXU OPERON TRANSCRIPTIONAL REGULATOR"/>
    <property type="match status" value="1"/>
</dbReference>
<dbReference type="PROSITE" id="PS50949">
    <property type="entry name" value="HTH_GNTR"/>
    <property type="match status" value="1"/>
</dbReference>
<dbReference type="AlphaFoldDB" id="D8JPL5"/>
<dbReference type="SMART" id="SM00345">
    <property type="entry name" value="HTH_GNTR"/>
    <property type="match status" value="1"/>
</dbReference>
<evidence type="ECO:0000256" key="1">
    <source>
        <dbReference type="ARBA" id="ARBA00023015"/>
    </source>
</evidence>
<keyword evidence="6" id="KW-1185">Reference proteome</keyword>
<dbReference type="SUPFAM" id="SSF48008">
    <property type="entry name" value="GntR ligand-binding domain-like"/>
    <property type="match status" value="1"/>
</dbReference>
<evidence type="ECO:0000259" key="4">
    <source>
        <dbReference type="PROSITE" id="PS50949"/>
    </source>
</evidence>
<dbReference type="Proteomes" id="UP000002033">
    <property type="component" value="Chromosome"/>
</dbReference>
<name>D8JPL5_HYPDA</name>
<sequence length="259" mass="29188">MAGAMSKAIPPWEQEGIDPPFAKEKVKLAARRIFERVVSGEYSFGSRLAAERNFADEFGLTRSTVRQALEFLEAYGVVVRRANSGTYVVYKPPAPVQQSAPVQLPPSLDHLDIKPIVESASPFEMGVVCSLLEPEIVRLGALYMSVRDLNELRTLLEDIETVVADAAKFAHLEKQFLMKIAEGTHNRLLITMYRIVGEVRCQPHWLATRIQSLSPKRISDSRQRLRSLFEALESRDIEGAMEFMNLIIASNQQDLLYQP</sequence>
<dbReference type="InterPro" id="IPR036390">
    <property type="entry name" value="WH_DNA-bd_sf"/>
</dbReference>
<keyword evidence="3" id="KW-0804">Transcription</keyword>
<keyword evidence="1" id="KW-0805">Transcription regulation</keyword>
<dbReference type="eggNOG" id="COG2186">
    <property type="taxonomic scope" value="Bacteria"/>
</dbReference>
<dbReference type="OrthoDB" id="284307at2"/>
<dbReference type="InterPro" id="IPR008920">
    <property type="entry name" value="TF_FadR/GntR_C"/>
</dbReference>
<dbReference type="InterPro" id="IPR000524">
    <property type="entry name" value="Tscrpt_reg_HTH_GntR"/>
</dbReference>
<gene>
    <name evidence="5" type="ordered locus">Hden_0079</name>
</gene>
<evidence type="ECO:0000256" key="3">
    <source>
        <dbReference type="ARBA" id="ARBA00023163"/>
    </source>
</evidence>
<dbReference type="KEGG" id="hdn:Hden_0079"/>
<dbReference type="HOGENOM" id="CLU_017584_9_5_5"/>
<organism evidence="5 6">
    <name type="scientific">Hyphomicrobium denitrificans (strain ATCC 51888 / DSM 1869 / NCIMB 11706 / TK 0415)</name>
    <dbReference type="NCBI Taxonomy" id="582899"/>
    <lineage>
        <taxon>Bacteria</taxon>
        <taxon>Pseudomonadati</taxon>
        <taxon>Pseudomonadota</taxon>
        <taxon>Alphaproteobacteria</taxon>
        <taxon>Hyphomicrobiales</taxon>
        <taxon>Hyphomicrobiaceae</taxon>
        <taxon>Hyphomicrobium</taxon>
    </lineage>
</organism>
<dbReference type="SUPFAM" id="SSF46785">
    <property type="entry name" value="Winged helix' DNA-binding domain"/>
    <property type="match status" value="1"/>
</dbReference>
<feature type="domain" description="HTH gntR-type" evidence="4">
    <location>
        <begin position="23"/>
        <end position="91"/>
    </location>
</feature>
<dbReference type="InterPro" id="IPR036388">
    <property type="entry name" value="WH-like_DNA-bd_sf"/>
</dbReference>
<evidence type="ECO:0000313" key="6">
    <source>
        <dbReference type="Proteomes" id="UP000002033"/>
    </source>
</evidence>
<proteinExistence type="predicted"/>
<dbReference type="Pfam" id="PF07729">
    <property type="entry name" value="FCD"/>
    <property type="match status" value="1"/>
</dbReference>